<dbReference type="AlphaFoldDB" id="A0A8D8B744"/>
<sequence length="134" mass="15311">MHVQRPPHVVLSPEGVVDVRGKRVHLLLLLDPLARIVRQTEAHDLEVRVVGELVRHSTQQLPEFLRRAVFVPHGIPHDWGLLFLADRYLLLALQALGHELGIFGLFTSPCEEWLILYVFLSIVCDSITSWHLDC</sequence>
<dbReference type="EMBL" id="HBUE01060185">
    <property type="protein sequence ID" value="CAG6468265.1"/>
    <property type="molecule type" value="Transcribed_RNA"/>
</dbReference>
<organism evidence="1">
    <name type="scientific">Culex pipiens</name>
    <name type="common">House mosquito</name>
    <dbReference type="NCBI Taxonomy" id="7175"/>
    <lineage>
        <taxon>Eukaryota</taxon>
        <taxon>Metazoa</taxon>
        <taxon>Ecdysozoa</taxon>
        <taxon>Arthropoda</taxon>
        <taxon>Hexapoda</taxon>
        <taxon>Insecta</taxon>
        <taxon>Pterygota</taxon>
        <taxon>Neoptera</taxon>
        <taxon>Endopterygota</taxon>
        <taxon>Diptera</taxon>
        <taxon>Nematocera</taxon>
        <taxon>Culicoidea</taxon>
        <taxon>Culicidae</taxon>
        <taxon>Culicinae</taxon>
        <taxon>Culicini</taxon>
        <taxon>Culex</taxon>
        <taxon>Culex</taxon>
    </lineage>
</organism>
<protein>
    <submittedName>
        <fullName evidence="1">(northern house mosquito) hypothetical protein</fullName>
    </submittedName>
</protein>
<evidence type="ECO:0000313" key="1">
    <source>
        <dbReference type="EMBL" id="CAG6468265.1"/>
    </source>
</evidence>
<accession>A0A8D8B744</accession>
<reference evidence="1" key="1">
    <citation type="submission" date="2021-05" db="EMBL/GenBank/DDBJ databases">
        <authorList>
            <person name="Alioto T."/>
            <person name="Alioto T."/>
            <person name="Gomez Garrido J."/>
        </authorList>
    </citation>
    <scope>NUCLEOTIDE SEQUENCE</scope>
</reference>
<proteinExistence type="predicted"/>
<name>A0A8D8B744_CULPI</name>